<dbReference type="GO" id="GO:0016020">
    <property type="term" value="C:membrane"/>
    <property type="evidence" value="ECO:0007669"/>
    <property type="project" value="UniProtKB-SubCell"/>
</dbReference>
<organism evidence="8 9">
    <name type="scientific">Mycobacterium adipatum</name>
    <dbReference type="NCBI Taxonomy" id="1682113"/>
    <lineage>
        <taxon>Bacteria</taxon>
        <taxon>Bacillati</taxon>
        <taxon>Actinomycetota</taxon>
        <taxon>Actinomycetes</taxon>
        <taxon>Mycobacteriales</taxon>
        <taxon>Mycobacteriaceae</taxon>
        <taxon>Mycobacterium</taxon>
    </lineage>
</organism>
<dbReference type="RefSeq" id="WP_068000629.1">
    <property type="nucleotide sequence ID" value="NZ_CP015596.1"/>
</dbReference>
<feature type="transmembrane region" description="Helical" evidence="6">
    <location>
        <begin position="402"/>
        <end position="421"/>
    </location>
</feature>
<keyword evidence="4 6" id="KW-0472">Membrane</keyword>
<evidence type="ECO:0000256" key="1">
    <source>
        <dbReference type="ARBA" id="ARBA00004141"/>
    </source>
</evidence>
<reference evidence="8 9" key="1">
    <citation type="submission" date="2016-05" db="EMBL/GenBank/DDBJ databases">
        <title>Complete genome sequence of a phthalic acid esters degrading Mycobacterium sp. YC-RL4.</title>
        <authorList>
            <person name="Ren L."/>
            <person name="Fan S."/>
            <person name="Ruth N."/>
            <person name="Jia Y."/>
            <person name="Wang J."/>
            <person name="Qiao C."/>
        </authorList>
    </citation>
    <scope>NUCLEOTIDE SEQUENCE [LARGE SCALE GENOMIC DNA]</scope>
    <source>
        <strain evidence="8 9">YC-RL4</strain>
    </source>
</reference>
<sequence length="458" mass="49004">MGLVAATIILLASLALPHRLRLIGVTLLLVPQIYIPGSPVSLAFLWTLVTCLAGFLERGRVRADSAVVVIMFLFLSTVALSLLWALPSGYDDGITVVVRGAVFLLWLREVIVVAREDPRLLDTVVLWATPGVAIQSLLTIAFRVEPSLEEKFLRSELATYTVGPAAKYLYSYAPNNVLDTEKAGGLLVNGNIASLFGGIAALVLLVAARRTSRRLLYATAALSAVSCVFAGSKAGLVLAISSVIAVVFLPYVLKRSAALIGFAIVFVMPLAFYLVIAIVEWISPSFYAASGDALSGRGGLWTRAAEMFKESPVLGVGFGGWTEYVGKIEGQIRPPHNVLIATWAYSGIVALVLAIVFIVVSVFLGLRVAAAQATVRDCRTAVVALSAIAWMFIQSMGENTALYGESLSMILFALSFAYLYAMAPASLHRTPGSTATTTTSTPARRYPGRVKERPTVRT</sequence>
<dbReference type="Proteomes" id="UP000077143">
    <property type="component" value="Chromosome"/>
</dbReference>
<feature type="region of interest" description="Disordered" evidence="5">
    <location>
        <begin position="429"/>
        <end position="458"/>
    </location>
</feature>
<feature type="transmembrane region" description="Helical" evidence="6">
    <location>
        <begin position="260"/>
        <end position="282"/>
    </location>
</feature>
<keyword evidence="9" id="KW-1185">Reference proteome</keyword>
<protein>
    <recommendedName>
        <fullName evidence="7">O-antigen ligase-related domain-containing protein</fullName>
    </recommendedName>
</protein>
<evidence type="ECO:0000313" key="8">
    <source>
        <dbReference type="EMBL" id="ANE82190.1"/>
    </source>
</evidence>
<feature type="domain" description="O-antigen ligase-related" evidence="7">
    <location>
        <begin position="219"/>
        <end position="354"/>
    </location>
</feature>
<dbReference type="Pfam" id="PF04932">
    <property type="entry name" value="Wzy_C"/>
    <property type="match status" value="1"/>
</dbReference>
<keyword evidence="3 6" id="KW-1133">Transmembrane helix</keyword>
<evidence type="ECO:0000256" key="6">
    <source>
        <dbReference type="SAM" id="Phobius"/>
    </source>
</evidence>
<feature type="transmembrane region" description="Helical" evidence="6">
    <location>
        <begin position="215"/>
        <end position="231"/>
    </location>
</feature>
<feature type="transmembrane region" description="Helical" evidence="6">
    <location>
        <begin position="237"/>
        <end position="253"/>
    </location>
</feature>
<dbReference type="PANTHER" id="PTHR37422:SF13">
    <property type="entry name" value="LIPOPOLYSACCHARIDE BIOSYNTHESIS PROTEIN PA4999-RELATED"/>
    <property type="match status" value="1"/>
</dbReference>
<keyword evidence="2 6" id="KW-0812">Transmembrane</keyword>
<dbReference type="KEGG" id="madi:A7U43_25650"/>
<evidence type="ECO:0000313" key="9">
    <source>
        <dbReference type="Proteomes" id="UP000077143"/>
    </source>
</evidence>
<dbReference type="OrthoDB" id="4761355at2"/>
<accession>A0A172UTE0</accession>
<feature type="compositionally biased region" description="Low complexity" evidence="5">
    <location>
        <begin position="430"/>
        <end position="443"/>
    </location>
</feature>
<evidence type="ECO:0000256" key="4">
    <source>
        <dbReference type="ARBA" id="ARBA00023136"/>
    </source>
</evidence>
<feature type="transmembrane region" description="Helical" evidence="6">
    <location>
        <begin position="378"/>
        <end position="396"/>
    </location>
</feature>
<dbReference type="PANTHER" id="PTHR37422">
    <property type="entry name" value="TEICHURONIC ACID BIOSYNTHESIS PROTEIN TUAE"/>
    <property type="match status" value="1"/>
</dbReference>
<comment type="subcellular location">
    <subcellularLocation>
        <location evidence="1">Membrane</location>
        <topology evidence="1">Multi-pass membrane protein</topology>
    </subcellularLocation>
</comment>
<feature type="transmembrane region" description="Helical" evidence="6">
    <location>
        <begin position="33"/>
        <end position="55"/>
    </location>
</feature>
<proteinExistence type="predicted"/>
<evidence type="ECO:0000259" key="7">
    <source>
        <dbReference type="Pfam" id="PF04932"/>
    </source>
</evidence>
<evidence type="ECO:0000256" key="3">
    <source>
        <dbReference type="ARBA" id="ARBA00022989"/>
    </source>
</evidence>
<gene>
    <name evidence="8" type="ORF">A7U43_25650</name>
</gene>
<feature type="transmembrane region" description="Helical" evidence="6">
    <location>
        <begin position="186"/>
        <end position="208"/>
    </location>
</feature>
<dbReference type="InterPro" id="IPR051533">
    <property type="entry name" value="WaaL-like"/>
</dbReference>
<feature type="compositionally biased region" description="Basic and acidic residues" evidence="5">
    <location>
        <begin position="449"/>
        <end position="458"/>
    </location>
</feature>
<dbReference type="InterPro" id="IPR007016">
    <property type="entry name" value="O-antigen_ligase-rel_domated"/>
</dbReference>
<evidence type="ECO:0000256" key="5">
    <source>
        <dbReference type="SAM" id="MobiDB-lite"/>
    </source>
</evidence>
<feature type="transmembrane region" description="Helical" evidence="6">
    <location>
        <begin position="343"/>
        <end position="366"/>
    </location>
</feature>
<dbReference type="AlphaFoldDB" id="A0A172UTE0"/>
<name>A0A172UTE0_9MYCO</name>
<evidence type="ECO:0000256" key="2">
    <source>
        <dbReference type="ARBA" id="ARBA00022692"/>
    </source>
</evidence>
<feature type="transmembrane region" description="Helical" evidence="6">
    <location>
        <begin position="67"/>
        <end position="87"/>
    </location>
</feature>
<dbReference type="EMBL" id="CP015596">
    <property type="protein sequence ID" value="ANE82190.1"/>
    <property type="molecule type" value="Genomic_DNA"/>
</dbReference>